<dbReference type="Gene3D" id="3.10.180.10">
    <property type="entry name" value="2,3-Dihydroxybiphenyl 1,2-Dioxygenase, domain 1"/>
    <property type="match status" value="1"/>
</dbReference>
<dbReference type="Proteomes" id="UP000825886">
    <property type="component" value="Chromosome"/>
</dbReference>
<protein>
    <submittedName>
        <fullName evidence="3">VOC family protein</fullName>
    </submittedName>
</protein>
<dbReference type="RefSeq" id="WP_222158380.1">
    <property type="nucleotide sequence ID" value="NZ_CP081864.1"/>
</dbReference>
<dbReference type="InterPro" id="IPR051332">
    <property type="entry name" value="Fosfomycin_Res_Enzymes"/>
</dbReference>
<dbReference type="InterPro" id="IPR004360">
    <property type="entry name" value="Glyas_Fos-R_dOase_dom"/>
</dbReference>
<accession>A0ABX9AP47</accession>
<name>A0ABX9AP47_9ENTR</name>
<evidence type="ECO:0000259" key="2">
    <source>
        <dbReference type="PROSITE" id="PS51819"/>
    </source>
</evidence>
<evidence type="ECO:0000256" key="1">
    <source>
        <dbReference type="ARBA" id="ARBA00022723"/>
    </source>
</evidence>
<sequence>MLALTAIHHIAIIASDYRKSKAFYCDVLGFELLAETYRAERDSWKGDLALKGRYVIELFSFPSPPQRPTQPESCGLRHLAFAVADIDEACAALQRAGVTYEPVRVDEFTLRRFTFFRDPDGLPLELYEQ</sequence>
<dbReference type="InterPro" id="IPR037523">
    <property type="entry name" value="VOC_core"/>
</dbReference>
<dbReference type="CDD" id="cd08352">
    <property type="entry name" value="VOC_Bs_YwkD_like"/>
    <property type="match status" value="1"/>
</dbReference>
<dbReference type="PANTHER" id="PTHR36113:SF6">
    <property type="entry name" value="FOSFOMYCIN RESISTANCE PROTEIN FOSX"/>
    <property type="match status" value="1"/>
</dbReference>
<dbReference type="SUPFAM" id="SSF54593">
    <property type="entry name" value="Glyoxalase/Bleomycin resistance protein/Dihydroxybiphenyl dioxygenase"/>
    <property type="match status" value="1"/>
</dbReference>
<dbReference type="InterPro" id="IPR037478">
    <property type="entry name" value="YwkD-like_dom"/>
</dbReference>
<gene>
    <name evidence="3" type="ORF">K6K13_19005</name>
</gene>
<feature type="domain" description="VOC" evidence="2">
    <location>
        <begin position="6"/>
        <end position="129"/>
    </location>
</feature>
<dbReference type="Pfam" id="PF00903">
    <property type="entry name" value="Glyoxalase"/>
    <property type="match status" value="1"/>
</dbReference>
<keyword evidence="4" id="KW-1185">Reference proteome</keyword>
<organism evidence="3 4">
    <name type="scientific">Symbiopectobacterium purcellii</name>
    <dbReference type="NCBI Taxonomy" id="2871826"/>
    <lineage>
        <taxon>Bacteria</taxon>
        <taxon>Pseudomonadati</taxon>
        <taxon>Pseudomonadota</taxon>
        <taxon>Gammaproteobacteria</taxon>
        <taxon>Enterobacterales</taxon>
        <taxon>Enterobacteriaceae</taxon>
    </lineage>
</organism>
<evidence type="ECO:0000313" key="4">
    <source>
        <dbReference type="Proteomes" id="UP000825886"/>
    </source>
</evidence>
<reference evidence="3 4" key="1">
    <citation type="submission" date="2021-08" db="EMBL/GenBank/DDBJ databases">
        <title>Culture and genomic analysis of Symbiopectobacterium purcellii sp. nov. gen. nov., isolated from the leafhopper Empoasca decipiens.</title>
        <authorList>
            <person name="Nadal-Jimenez P."/>
            <person name="Siozios S."/>
            <person name="Halliday N."/>
            <person name="Camara M."/>
            <person name="Hurst G.D.D."/>
        </authorList>
    </citation>
    <scope>NUCLEOTIDE SEQUENCE [LARGE SCALE GENOMIC DNA]</scope>
    <source>
        <strain evidence="3 4">SyEd1</strain>
    </source>
</reference>
<keyword evidence="1" id="KW-0479">Metal-binding</keyword>
<dbReference type="NCBIfam" id="NF008551">
    <property type="entry name" value="PRK11478.1"/>
    <property type="match status" value="1"/>
</dbReference>
<evidence type="ECO:0000313" key="3">
    <source>
        <dbReference type="EMBL" id="QZN95274.1"/>
    </source>
</evidence>
<proteinExistence type="predicted"/>
<dbReference type="EMBL" id="CP081864">
    <property type="protein sequence ID" value="QZN95274.1"/>
    <property type="molecule type" value="Genomic_DNA"/>
</dbReference>
<dbReference type="PANTHER" id="PTHR36113">
    <property type="entry name" value="LYASE, PUTATIVE-RELATED-RELATED"/>
    <property type="match status" value="1"/>
</dbReference>
<dbReference type="PROSITE" id="PS51819">
    <property type="entry name" value="VOC"/>
    <property type="match status" value="1"/>
</dbReference>
<dbReference type="InterPro" id="IPR029068">
    <property type="entry name" value="Glyas_Bleomycin-R_OHBP_Dase"/>
</dbReference>